<dbReference type="PANTHER" id="PTHR42782:SF2">
    <property type="entry name" value="3-OXOACYL-[ACYL-CARRIER-PROTEIN] SYNTHASE-LIKE PROTEIN"/>
    <property type="match status" value="1"/>
</dbReference>
<dbReference type="CDD" id="cd00657">
    <property type="entry name" value="Ferritin_like"/>
    <property type="match status" value="1"/>
</dbReference>
<reference evidence="7 8" key="1">
    <citation type="submission" date="2019-03" db="EMBL/GenBank/DDBJ databases">
        <title>Sequencing 23 genomes of Wallemia ichthyophaga.</title>
        <authorList>
            <person name="Gostincar C."/>
        </authorList>
    </citation>
    <scope>NUCLEOTIDE SEQUENCE [LARGE SCALE GENOMIC DNA]</scope>
    <source>
        <strain evidence="7 8">EXF-8621</strain>
    </source>
</reference>
<comment type="caution">
    <text evidence="7">The sequence shown here is derived from an EMBL/GenBank/DDBJ whole genome shotgun (WGS) entry which is preliminary data.</text>
</comment>
<evidence type="ECO:0000313" key="7">
    <source>
        <dbReference type="EMBL" id="TIB17381.1"/>
    </source>
</evidence>
<dbReference type="PANTHER" id="PTHR42782">
    <property type="entry name" value="SI:CH73-314G15.3"/>
    <property type="match status" value="1"/>
</dbReference>
<dbReference type="Gene3D" id="3.30.160.60">
    <property type="entry name" value="Classic Zinc Finger"/>
    <property type="match status" value="1"/>
</dbReference>
<dbReference type="Pfam" id="PF04305">
    <property type="entry name" value="DUF455"/>
    <property type="match status" value="1"/>
</dbReference>
<keyword evidence="1" id="KW-0001">2Fe-2S</keyword>
<feature type="compositionally biased region" description="Polar residues" evidence="5">
    <location>
        <begin position="216"/>
        <end position="227"/>
    </location>
</feature>
<dbReference type="InterPro" id="IPR017941">
    <property type="entry name" value="Rieske_2Fe-2S"/>
</dbReference>
<dbReference type="PROSITE" id="PS51296">
    <property type="entry name" value="RIESKE"/>
    <property type="match status" value="1"/>
</dbReference>
<evidence type="ECO:0000256" key="5">
    <source>
        <dbReference type="SAM" id="MobiDB-lite"/>
    </source>
</evidence>
<feature type="region of interest" description="Disordered" evidence="5">
    <location>
        <begin position="786"/>
        <end position="814"/>
    </location>
</feature>
<feature type="domain" description="Rieske" evidence="6">
    <location>
        <begin position="603"/>
        <end position="706"/>
    </location>
</feature>
<feature type="compositionally biased region" description="Polar residues" evidence="5">
    <location>
        <begin position="521"/>
        <end position="546"/>
    </location>
</feature>
<feature type="region of interest" description="Disordered" evidence="5">
    <location>
        <begin position="452"/>
        <end position="547"/>
    </location>
</feature>
<dbReference type="SUPFAM" id="SSF47240">
    <property type="entry name" value="Ferritin-like"/>
    <property type="match status" value="1"/>
</dbReference>
<dbReference type="EMBL" id="SPOF01000001">
    <property type="protein sequence ID" value="TIB17381.1"/>
    <property type="molecule type" value="Genomic_DNA"/>
</dbReference>
<dbReference type="Proteomes" id="UP000306954">
    <property type="component" value="Unassembled WGS sequence"/>
</dbReference>
<dbReference type="SUPFAM" id="SSF50022">
    <property type="entry name" value="ISP domain"/>
    <property type="match status" value="1"/>
</dbReference>
<feature type="region of interest" description="Disordered" evidence="5">
    <location>
        <begin position="189"/>
        <end position="364"/>
    </location>
</feature>
<dbReference type="InterPro" id="IPR036922">
    <property type="entry name" value="Rieske_2Fe-2S_sf"/>
</dbReference>
<evidence type="ECO:0000256" key="1">
    <source>
        <dbReference type="ARBA" id="ARBA00022714"/>
    </source>
</evidence>
<dbReference type="InterPro" id="IPR009078">
    <property type="entry name" value="Ferritin-like_SF"/>
</dbReference>
<accession>A0A4T0IL00</accession>
<dbReference type="GO" id="GO:0046872">
    <property type="term" value="F:metal ion binding"/>
    <property type="evidence" value="ECO:0007669"/>
    <property type="project" value="UniProtKB-KW"/>
</dbReference>
<keyword evidence="4" id="KW-0411">Iron-sulfur</keyword>
<name>A0A4T0IL00_WALIC</name>
<keyword evidence="3" id="KW-0408">Iron</keyword>
<sequence>MPSAVPISAGNTRDEHGNQNSSRSFRSMGGFGARSFSAQQGLSFTGPGSFVVSPRFGSYSRAAALLGTSLGKSPIDFEMHCGSVDTENGLPFKAESEFCKNYNCCGMELNDLHDLIQHYEEAHVVVLDDSKDKPDDGFEDAQVDDMDLSASPSQDGKMARMSLSAMAAAAISQSQKSNNATSAFETSILHSNPRGAPTSLHAKAPLGSFGPPFSPNLESEMSSQPTSQDDDEMFDAEPSSSMSSHSSQAINSMPLFPTNVSNNQSGDRPQCVTPGLLFPSTGAQKSASDAAIKALNGGNSSNSSNTNNATPTNTTPNSLPPSNTGTPSASGKATPTSTTPTPAAAGASPSGLAGAPDNGEGGGDKPFKCPNPGCSKAYRQANGLKYHRLHGQCNYVVRDGMEQDGLTLAEAEAVARPYLCQVGHCDKRYKNMNGLRYHYAHSGAHGAIGLAMLSNGTHPTPPPPPAHVRERKDRERKAVAAAAAAAGLPPPQSPDGDDDNELVSQFPSATTSPHSHHATPIPQSIQTQHLHTQPQPRSSAPATPTMSNASTALSTLASAPMQLTKPSSTLSIISIRRSNLLYNTPAMGFVRVAEADRLKENKRHVVTLRYANEYQTVVLFRMDGLEEDGRVHTREYYAIESNCPHAGAPLENASLELVEDDIEDIVDVIAVCPYHAYDLSLSSGESSYGIKACTFNVEQRDEIIYIDTHDSSPWEVIAVRAVSEQFAESTTNPEPLQHVDRYITPDQEPTTLTQWATLILKTPDPELKIAYTRRASQLFKGGQIKVIGKSTPPEKPPRNQQQVDPSRAGRRGKGGSLQSRIALLHSLANIELWAIDLAWDIIARFSNASLDPVALNSKMPMDYFSDWLQVATDEAKHFSLLRRRLEEMGSFYGALPTHGALWDSAEDTKHSLISRLSIIHLVHEARGLDVNPATIAKFRASGDLESTEVLETIHHDEITHVTAGHKWMLFCCKHSNLDPIETFRKQVKLNFSGKLRGPFNTDDRHKAGLSEGWYNDLQGEKTSTYKPTTIKSVKEEAIADALKDTDHTVKEDHITETLKHTRI</sequence>
<protein>
    <recommendedName>
        <fullName evidence="6">Rieske domain-containing protein</fullName>
    </recommendedName>
</protein>
<feature type="compositionally biased region" description="Polar residues" evidence="5">
    <location>
        <begin position="502"/>
        <end position="513"/>
    </location>
</feature>
<dbReference type="InterPro" id="IPR036236">
    <property type="entry name" value="Znf_C2H2_sf"/>
</dbReference>
<feature type="compositionally biased region" description="Acidic residues" evidence="5">
    <location>
        <begin position="137"/>
        <end position="147"/>
    </location>
</feature>
<dbReference type="SMART" id="SM00355">
    <property type="entry name" value="ZnF_C2H2"/>
    <property type="match status" value="3"/>
</dbReference>
<feature type="region of interest" description="Disordered" evidence="5">
    <location>
        <begin position="128"/>
        <end position="161"/>
    </location>
</feature>
<feature type="compositionally biased region" description="Low complexity" evidence="5">
    <location>
        <begin position="294"/>
        <end position="356"/>
    </location>
</feature>
<dbReference type="AlphaFoldDB" id="A0A4T0IL00"/>
<dbReference type="CDD" id="cd03467">
    <property type="entry name" value="Rieske"/>
    <property type="match status" value="1"/>
</dbReference>
<dbReference type="Gene3D" id="2.102.10.10">
    <property type="entry name" value="Rieske [2Fe-2S] iron-sulphur domain"/>
    <property type="match status" value="1"/>
</dbReference>
<dbReference type="GO" id="GO:0051537">
    <property type="term" value="F:2 iron, 2 sulfur cluster binding"/>
    <property type="evidence" value="ECO:0007669"/>
    <property type="project" value="UniProtKB-KW"/>
</dbReference>
<dbReference type="SUPFAM" id="SSF57667">
    <property type="entry name" value="beta-beta-alpha zinc fingers"/>
    <property type="match status" value="1"/>
</dbReference>
<feature type="compositionally biased region" description="Polar residues" evidence="5">
    <location>
        <begin position="258"/>
        <end position="267"/>
    </location>
</feature>
<dbReference type="InterPro" id="IPR007402">
    <property type="entry name" value="DUF455"/>
</dbReference>
<evidence type="ECO:0000256" key="3">
    <source>
        <dbReference type="ARBA" id="ARBA00023004"/>
    </source>
</evidence>
<evidence type="ECO:0000256" key="4">
    <source>
        <dbReference type="ARBA" id="ARBA00023014"/>
    </source>
</evidence>
<evidence type="ECO:0000256" key="2">
    <source>
        <dbReference type="ARBA" id="ARBA00022723"/>
    </source>
</evidence>
<proteinExistence type="predicted"/>
<dbReference type="InterPro" id="IPR013087">
    <property type="entry name" value="Znf_C2H2_type"/>
</dbReference>
<feature type="region of interest" description="Disordered" evidence="5">
    <location>
        <begin position="1"/>
        <end position="24"/>
    </location>
</feature>
<keyword evidence="2" id="KW-0479">Metal-binding</keyword>
<dbReference type="Pfam" id="PF00355">
    <property type="entry name" value="Rieske"/>
    <property type="match status" value="1"/>
</dbReference>
<organism evidence="7 8">
    <name type="scientific">Wallemia ichthyophaga</name>
    <dbReference type="NCBI Taxonomy" id="245174"/>
    <lineage>
        <taxon>Eukaryota</taxon>
        <taxon>Fungi</taxon>
        <taxon>Dikarya</taxon>
        <taxon>Basidiomycota</taxon>
        <taxon>Wallemiomycotina</taxon>
        <taxon>Wallemiomycetes</taxon>
        <taxon>Wallemiales</taxon>
        <taxon>Wallemiaceae</taxon>
        <taxon>Wallemia</taxon>
    </lineage>
</organism>
<evidence type="ECO:0000259" key="6">
    <source>
        <dbReference type="PROSITE" id="PS51296"/>
    </source>
</evidence>
<feature type="compositionally biased region" description="Basic and acidic residues" evidence="5">
    <location>
        <begin position="467"/>
        <end position="478"/>
    </location>
</feature>
<evidence type="ECO:0000313" key="8">
    <source>
        <dbReference type="Proteomes" id="UP000306954"/>
    </source>
</evidence>
<gene>
    <name evidence="7" type="ORF">E3P90_00039</name>
</gene>